<dbReference type="RefSeq" id="WP_241688818.1">
    <property type="nucleotide sequence ID" value="NZ_CP026520.1"/>
</dbReference>
<accession>A0ABT4FKU9</accession>
<dbReference type="EMBL" id="JAMDMJ010000039">
    <property type="protein sequence ID" value="MCY9599110.1"/>
    <property type="molecule type" value="Genomic_DNA"/>
</dbReference>
<feature type="transmembrane region" description="Helical" evidence="1">
    <location>
        <begin position="21"/>
        <end position="44"/>
    </location>
</feature>
<keyword evidence="1" id="KW-1133">Transmembrane helix</keyword>
<feature type="transmembrane region" description="Helical" evidence="1">
    <location>
        <begin position="50"/>
        <end position="77"/>
    </location>
</feature>
<keyword evidence="1" id="KW-0472">Membrane</keyword>
<evidence type="ECO:0000313" key="3">
    <source>
        <dbReference type="Proteomes" id="UP001527202"/>
    </source>
</evidence>
<name>A0ABT4FKU9_9BACL</name>
<protein>
    <submittedName>
        <fullName evidence="2">Uncharacterized protein</fullName>
    </submittedName>
</protein>
<keyword evidence="1" id="KW-0812">Transmembrane</keyword>
<proteinExistence type="predicted"/>
<gene>
    <name evidence="2" type="ORF">M5X16_25455</name>
</gene>
<keyword evidence="3" id="KW-1185">Reference proteome</keyword>
<organism evidence="2 3">
    <name type="scientific">Paenibacillus chitinolyticus</name>
    <dbReference type="NCBI Taxonomy" id="79263"/>
    <lineage>
        <taxon>Bacteria</taxon>
        <taxon>Bacillati</taxon>
        <taxon>Bacillota</taxon>
        <taxon>Bacilli</taxon>
        <taxon>Bacillales</taxon>
        <taxon>Paenibacillaceae</taxon>
        <taxon>Paenibacillus</taxon>
    </lineage>
</organism>
<dbReference type="Proteomes" id="UP001527202">
    <property type="component" value="Unassembled WGS sequence"/>
</dbReference>
<dbReference type="GeneID" id="95379088"/>
<comment type="caution">
    <text evidence="2">The sequence shown here is derived from an EMBL/GenBank/DDBJ whole genome shotgun (WGS) entry which is preliminary data.</text>
</comment>
<sequence>MRIQKVTEPVNGGRRLLTWRYYSLLLLLTVGLEYGALVAVHLPFGDEMTGFLVMMALFAFSVLLAIFTFVFGLLTCLENRQPMLIVPCALLTAGLYLAIIRWEGM</sequence>
<evidence type="ECO:0000256" key="1">
    <source>
        <dbReference type="SAM" id="Phobius"/>
    </source>
</evidence>
<reference evidence="2 3" key="1">
    <citation type="submission" date="2022-05" db="EMBL/GenBank/DDBJ databases">
        <title>Genome Sequencing of Bee-Associated Microbes.</title>
        <authorList>
            <person name="Dunlap C."/>
        </authorList>
    </citation>
    <scope>NUCLEOTIDE SEQUENCE [LARGE SCALE GENOMIC DNA]</scope>
    <source>
        <strain evidence="2 3">NRRL B-23120</strain>
    </source>
</reference>
<feature type="transmembrane region" description="Helical" evidence="1">
    <location>
        <begin position="84"/>
        <end position="102"/>
    </location>
</feature>
<evidence type="ECO:0000313" key="2">
    <source>
        <dbReference type="EMBL" id="MCY9599110.1"/>
    </source>
</evidence>